<feature type="signal peptide" evidence="4">
    <location>
        <begin position="1"/>
        <end position="19"/>
    </location>
</feature>
<protein>
    <submittedName>
        <fullName evidence="6">Pectin esterase</fullName>
    </submittedName>
</protein>
<keyword evidence="4" id="KW-0732">Signal</keyword>
<evidence type="ECO:0000313" key="6">
    <source>
        <dbReference type="EMBL" id="RGN35424.1"/>
    </source>
</evidence>
<evidence type="ECO:0000256" key="2">
    <source>
        <dbReference type="ARBA" id="ARBA00022801"/>
    </source>
</evidence>
<dbReference type="GO" id="GO:0030599">
    <property type="term" value="F:pectinesterase activity"/>
    <property type="evidence" value="ECO:0007669"/>
    <property type="project" value="InterPro"/>
</dbReference>
<dbReference type="PANTHER" id="PTHR31321:SF57">
    <property type="entry name" value="PECTINESTERASE 53-RELATED"/>
    <property type="match status" value="1"/>
</dbReference>
<dbReference type="InterPro" id="IPR000070">
    <property type="entry name" value="Pectinesterase_cat"/>
</dbReference>
<evidence type="ECO:0000256" key="1">
    <source>
        <dbReference type="ARBA" id="ARBA00008891"/>
    </source>
</evidence>
<dbReference type="AlphaFoldDB" id="A0A3E5BCZ2"/>
<evidence type="ECO:0000313" key="7">
    <source>
        <dbReference type="Proteomes" id="UP000260983"/>
    </source>
</evidence>
<feature type="chain" id="PRO_5017809451" evidence="4">
    <location>
        <begin position="20"/>
        <end position="435"/>
    </location>
</feature>
<feature type="domain" description="Pectinesterase catalytic" evidence="5">
    <location>
        <begin position="29"/>
        <end position="293"/>
    </location>
</feature>
<name>A0A3E5BCZ2_9BACE</name>
<dbReference type="PANTHER" id="PTHR31321">
    <property type="entry name" value="ACYL-COA THIOESTER HYDROLASE YBHC-RELATED"/>
    <property type="match status" value="1"/>
</dbReference>
<keyword evidence="3" id="KW-0063">Aspartyl esterase</keyword>
<dbReference type="PROSITE" id="PS51257">
    <property type="entry name" value="PROKAR_LIPOPROTEIN"/>
    <property type="match status" value="1"/>
</dbReference>
<gene>
    <name evidence="6" type="ORF">DXB65_12475</name>
</gene>
<evidence type="ECO:0000256" key="3">
    <source>
        <dbReference type="ARBA" id="ARBA00023085"/>
    </source>
</evidence>
<dbReference type="InterPro" id="IPR011050">
    <property type="entry name" value="Pectin_lyase_fold/virulence"/>
</dbReference>
<comment type="caution">
    <text evidence="6">The sequence shown here is derived from an EMBL/GenBank/DDBJ whole genome shotgun (WGS) entry which is preliminary data.</text>
</comment>
<dbReference type="RefSeq" id="WP_117724407.1">
    <property type="nucleotide sequence ID" value="NZ_CAUGNI010000031.1"/>
</dbReference>
<dbReference type="EMBL" id="QSUL01000007">
    <property type="protein sequence ID" value="RGN35424.1"/>
    <property type="molecule type" value="Genomic_DNA"/>
</dbReference>
<organism evidence="6 7">
    <name type="scientific">Bacteroides oleiciplenus</name>
    <dbReference type="NCBI Taxonomy" id="626931"/>
    <lineage>
        <taxon>Bacteria</taxon>
        <taxon>Pseudomonadati</taxon>
        <taxon>Bacteroidota</taxon>
        <taxon>Bacteroidia</taxon>
        <taxon>Bacteroidales</taxon>
        <taxon>Bacteroidaceae</taxon>
        <taxon>Bacteroides</taxon>
    </lineage>
</organism>
<dbReference type="GO" id="GO:0042545">
    <property type="term" value="P:cell wall modification"/>
    <property type="evidence" value="ECO:0007669"/>
    <property type="project" value="InterPro"/>
</dbReference>
<sequence length="435" mass="48044">MKKIILAALLLGVLSGGCAQEEDNTSPFQVVVAQDGSGDYTTIQSAIDAAPENRQEPWLIFVKNGSYREQIIVPETKTYIHLIGQDKDKTIIHHLLNVGGKPEEGTESEKTAYWEHSVHNPASEVYNFEGSVVKVKGDHFYTENISYVNDWGVDNQNGPQALAMSSQADCAAFNNCIFRSFQDTWMTSTNDSDRHYVKDCWIEGAVDYFYGGGDALLENCTLYNVRSGSVIVAPCHKDAKFGYVFRNCIVDGNASAADGRQKLGRPWHNSPRAVYIHTTMRIPLATEGWTNMGAIPALFAEYDSRDAEGNILDLSQRKTEYDGRGPNNPPKGSCPATITEEEADGYVYERIIPGNDGWDPRVMMEKLPAVRELKQKGKKVSWDAVPEAAGYIIFDDDQVVGLTQKTALYLASGIRGNLKVCAVNRYGSLGLESSL</sequence>
<reference evidence="6 7" key="1">
    <citation type="submission" date="2018-08" db="EMBL/GenBank/DDBJ databases">
        <title>A genome reference for cultivated species of the human gut microbiota.</title>
        <authorList>
            <person name="Zou Y."/>
            <person name="Xue W."/>
            <person name="Luo G."/>
        </authorList>
    </citation>
    <scope>NUCLEOTIDE SEQUENCE [LARGE SCALE GENOMIC DNA]</scope>
    <source>
        <strain evidence="6 7">OM05-15BH</strain>
    </source>
</reference>
<comment type="similarity">
    <text evidence="1">Belongs to the pectinesterase family.</text>
</comment>
<proteinExistence type="inferred from homology"/>
<dbReference type="Proteomes" id="UP000260983">
    <property type="component" value="Unassembled WGS sequence"/>
</dbReference>
<dbReference type="InterPro" id="IPR012334">
    <property type="entry name" value="Pectin_lyas_fold"/>
</dbReference>
<accession>A0A3E5BCZ2</accession>
<evidence type="ECO:0000259" key="5">
    <source>
        <dbReference type="Pfam" id="PF01095"/>
    </source>
</evidence>
<dbReference type="Gene3D" id="2.160.20.10">
    <property type="entry name" value="Single-stranded right-handed beta-helix, Pectin lyase-like"/>
    <property type="match status" value="1"/>
</dbReference>
<keyword evidence="2" id="KW-0378">Hydrolase</keyword>
<evidence type="ECO:0000256" key="4">
    <source>
        <dbReference type="SAM" id="SignalP"/>
    </source>
</evidence>
<dbReference type="Pfam" id="PF01095">
    <property type="entry name" value="Pectinesterase"/>
    <property type="match status" value="1"/>
</dbReference>
<dbReference type="SUPFAM" id="SSF51126">
    <property type="entry name" value="Pectin lyase-like"/>
    <property type="match status" value="1"/>
</dbReference>